<name>A0A918RJN5_9ACTN</name>
<evidence type="ECO:0000313" key="2">
    <source>
        <dbReference type="EMBL" id="GHA00631.1"/>
    </source>
</evidence>
<dbReference type="Proteomes" id="UP000634660">
    <property type="component" value="Unassembled WGS sequence"/>
</dbReference>
<keyword evidence="1" id="KW-0732">Signal</keyword>
<feature type="chain" id="PRO_5036780910" description="Secreted protein" evidence="1">
    <location>
        <begin position="33"/>
        <end position="111"/>
    </location>
</feature>
<organism evidence="2 3">
    <name type="scientific">Streptomyces subrutilus</name>
    <dbReference type="NCBI Taxonomy" id="36818"/>
    <lineage>
        <taxon>Bacteria</taxon>
        <taxon>Bacillati</taxon>
        <taxon>Actinomycetota</taxon>
        <taxon>Actinomycetes</taxon>
        <taxon>Kitasatosporales</taxon>
        <taxon>Streptomycetaceae</taxon>
        <taxon>Streptomyces</taxon>
    </lineage>
</organism>
<reference evidence="2" key="1">
    <citation type="journal article" date="2014" name="Int. J. Syst. Evol. Microbiol.">
        <title>Complete genome sequence of Corynebacterium casei LMG S-19264T (=DSM 44701T), isolated from a smear-ripened cheese.</title>
        <authorList>
            <consortium name="US DOE Joint Genome Institute (JGI-PGF)"/>
            <person name="Walter F."/>
            <person name="Albersmeier A."/>
            <person name="Kalinowski J."/>
            <person name="Ruckert C."/>
        </authorList>
    </citation>
    <scope>NUCLEOTIDE SEQUENCE</scope>
    <source>
        <strain evidence="2">JCM 4834</strain>
    </source>
</reference>
<dbReference type="EMBL" id="BMVX01000068">
    <property type="protein sequence ID" value="GHA00631.1"/>
    <property type="molecule type" value="Genomic_DNA"/>
</dbReference>
<dbReference type="AlphaFoldDB" id="A0A918RJN5"/>
<protein>
    <recommendedName>
        <fullName evidence="4">Secreted protein</fullName>
    </recommendedName>
</protein>
<accession>A0A918RJN5</accession>
<evidence type="ECO:0000313" key="3">
    <source>
        <dbReference type="Proteomes" id="UP000634660"/>
    </source>
</evidence>
<proteinExistence type="predicted"/>
<sequence length="111" mass="10999">MNSPTLARAAAGVALMLSTVCLGTAIASPAVADANNGQYTVKGPAKKEGGGDSVARCNKGDLVVGGGFHVRGPSASTFVGSGPTSDATGWWANIVFAGSVEVYVLCQKAAN</sequence>
<reference evidence="2" key="2">
    <citation type="submission" date="2020-09" db="EMBL/GenBank/DDBJ databases">
        <authorList>
            <person name="Sun Q."/>
            <person name="Ohkuma M."/>
        </authorList>
    </citation>
    <scope>NUCLEOTIDE SEQUENCE</scope>
    <source>
        <strain evidence="2">JCM 4834</strain>
    </source>
</reference>
<feature type="signal peptide" evidence="1">
    <location>
        <begin position="1"/>
        <end position="32"/>
    </location>
</feature>
<evidence type="ECO:0000256" key="1">
    <source>
        <dbReference type="SAM" id="SignalP"/>
    </source>
</evidence>
<evidence type="ECO:0008006" key="4">
    <source>
        <dbReference type="Google" id="ProtNLM"/>
    </source>
</evidence>
<comment type="caution">
    <text evidence="2">The sequence shown here is derived from an EMBL/GenBank/DDBJ whole genome shotgun (WGS) entry which is preliminary data.</text>
</comment>
<gene>
    <name evidence="2" type="ORF">GCM10010371_69690</name>
</gene>